<gene>
    <name evidence="2" type="ORF">PEPS_46460</name>
</gene>
<sequence>MIKRHYIFAFLCLFSLLTACSDDPIETVGEDFGKQIRTLYENNDVHFVTVKSPELYTNINVYEGQKFAIIGQTMQLENDYFNLNQVQNFSVNKNKKELYIYMN</sequence>
<keyword evidence="2" id="KW-0614">Plasmid</keyword>
<dbReference type="Proteomes" id="UP001354989">
    <property type="component" value="Plasmid pPP9"/>
</dbReference>
<evidence type="ECO:0000256" key="1">
    <source>
        <dbReference type="SAM" id="SignalP"/>
    </source>
</evidence>
<name>A0ABM7VMW8_9BACT</name>
<accession>A0ABM7VMW8</accession>
<dbReference type="RefSeq" id="WP_338399593.1">
    <property type="nucleotide sequence ID" value="NZ_AP025301.1"/>
</dbReference>
<protein>
    <submittedName>
        <fullName evidence="2">Uncharacterized protein</fullName>
    </submittedName>
</protein>
<dbReference type="EMBL" id="AP025301">
    <property type="protein sequence ID" value="BDD02366.1"/>
    <property type="molecule type" value="Genomic_DNA"/>
</dbReference>
<dbReference type="PROSITE" id="PS51257">
    <property type="entry name" value="PROKAR_LIPOPROTEIN"/>
    <property type="match status" value="1"/>
</dbReference>
<evidence type="ECO:0000313" key="3">
    <source>
        <dbReference type="Proteomes" id="UP001354989"/>
    </source>
</evidence>
<reference evidence="2 3" key="1">
    <citation type="submission" date="2021-12" db="EMBL/GenBank/DDBJ databases">
        <title>Genome sequencing of bacteria with rrn-lacking chromosome and rrn-plasmid.</title>
        <authorList>
            <person name="Anda M."/>
            <person name="Iwasaki W."/>
        </authorList>
    </citation>
    <scope>NUCLEOTIDE SEQUENCE [LARGE SCALE GENOMIC DNA]</scope>
    <source>
        <strain evidence="2 3">NBRC 101262</strain>
        <plasmid evidence="2 3">pPP9</plasmid>
    </source>
</reference>
<feature type="chain" id="PRO_5045822902" evidence="1">
    <location>
        <begin position="22"/>
        <end position="103"/>
    </location>
</feature>
<organism evidence="2 3">
    <name type="scientific">Persicobacter psychrovividus</name>
    <dbReference type="NCBI Taxonomy" id="387638"/>
    <lineage>
        <taxon>Bacteria</taxon>
        <taxon>Pseudomonadati</taxon>
        <taxon>Bacteroidota</taxon>
        <taxon>Cytophagia</taxon>
        <taxon>Cytophagales</taxon>
        <taxon>Persicobacteraceae</taxon>
        <taxon>Persicobacter</taxon>
    </lineage>
</organism>
<geneLocation type="plasmid" evidence="2 3">
    <name>pPP9</name>
</geneLocation>
<proteinExistence type="predicted"/>
<keyword evidence="3" id="KW-1185">Reference proteome</keyword>
<keyword evidence="1" id="KW-0732">Signal</keyword>
<evidence type="ECO:0000313" key="2">
    <source>
        <dbReference type="EMBL" id="BDD02366.1"/>
    </source>
</evidence>
<feature type="signal peptide" evidence="1">
    <location>
        <begin position="1"/>
        <end position="21"/>
    </location>
</feature>